<dbReference type="PANTHER" id="PTHR43758">
    <property type="entry name" value="7,8-DIHYDRO-8-OXOGUANINE TRIPHOSPHATASE"/>
    <property type="match status" value="1"/>
</dbReference>
<dbReference type="InterPro" id="IPR020084">
    <property type="entry name" value="NUDIX_hydrolase_CS"/>
</dbReference>
<feature type="domain" description="Nudix hydrolase" evidence="7">
    <location>
        <begin position="1"/>
        <end position="129"/>
    </location>
</feature>
<reference evidence="8" key="1">
    <citation type="journal article" date="2014" name="Int. J. Syst. Evol. Microbiol.">
        <title>Complete genome sequence of Corynebacterium casei LMG S-19264T (=DSM 44701T), isolated from a smear-ripened cheese.</title>
        <authorList>
            <consortium name="US DOE Joint Genome Institute (JGI-PGF)"/>
            <person name="Walter F."/>
            <person name="Albersmeier A."/>
            <person name="Kalinowski J."/>
            <person name="Ruckert C."/>
        </authorList>
    </citation>
    <scope>NUCLEOTIDE SEQUENCE</scope>
    <source>
        <strain evidence="8">CGMCC 1.15371</strain>
    </source>
</reference>
<evidence type="ECO:0000256" key="6">
    <source>
        <dbReference type="RuleBase" id="RU003476"/>
    </source>
</evidence>
<proteinExistence type="inferred from homology"/>
<evidence type="ECO:0000313" key="8">
    <source>
        <dbReference type="EMBL" id="GGE39719.1"/>
    </source>
</evidence>
<dbReference type="GO" id="GO:0016818">
    <property type="term" value="F:hydrolase activity, acting on acid anhydrides, in phosphorus-containing anhydrides"/>
    <property type="evidence" value="ECO:0007669"/>
    <property type="project" value="TreeGrafter"/>
</dbReference>
<evidence type="ECO:0000256" key="5">
    <source>
        <dbReference type="ARBA" id="ARBA00022842"/>
    </source>
</evidence>
<dbReference type="GO" id="GO:0005737">
    <property type="term" value="C:cytoplasm"/>
    <property type="evidence" value="ECO:0007669"/>
    <property type="project" value="TreeGrafter"/>
</dbReference>
<name>A0A8J2VN46_9BACL</name>
<keyword evidence="9" id="KW-1185">Reference proteome</keyword>
<dbReference type="RefSeq" id="WP_188692512.1">
    <property type="nucleotide sequence ID" value="NZ_BMIR01000007.1"/>
</dbReference>
<evidence type="ECO:0000256" key="1">
    <source>
        <dbReference type="ARBA" id="ARBA00001946"/>
    </source>
</evidence>
<evidence type="ECO:0000256" key="2">
    <source>
        <dbReference type="ARBA" id="ARBA00005582"/>
    </source>
</evidence>
<evidence type="ECO:0000313" key="9">
    <source>
        <dbReference type="Proteomes" id="UP000628775"/>
    </source>
</evidence>
<keyword evidence="3" id="KW-0479">Metal-binding</keyword>
<evidence type="ECO:0000256" key="4">
    <source>
        <dbReference type="ARBA" id="ARBA00022801"/>
    </source>
</evidence>
<dbReference type="PRINTS" id="PR00502">
    <property type="entry name" value="NUDIXFAMILY"/>
</dbReference>
<gene>
    <name evidence="8" type="ORF">GCM10011391_18180</name>
</gene>
<dbReference type="InterPro" id="IPR000086">
    <property type="entry name" value="NUDIX_hydrolase_dom"/>
</dbReference>
<organism evidence="8 9">
    <name type="scientific">Pullulanibacillus camelliae</name>
    <dbReference type="NCBI Taxonomy" id="1707096"/>
    <lineage>
        <taxon>Bacteria</taxon>
        <taxon>Bacillati</taxon>
        <taxon>Bacillota</taxon>
        <taxon>Bacilli</taxon>
        <taxon>Bacillales</taxon>
        <taxon>Sporolactobacillaceae</taxon>
        <taxon>Pullulanibacillus</taxon>
    </lineage>
</organism>
<comment type="caution">
    <text evidence="8">The sequence shown here is derived from an EMBL/GenBank/DDBJ whole genome shotgun (WGS) entry which is preliminary data.</text>
</comment>
<dbReference type="GO" id="GO:0046872">
    <property type="term" value="F:metal ion binding"/>
    <property type="evidence" value="ECO:0007669"/>
    <property type="project" value="UniProtKB-KW"/>
</dbReference>
<evidence type="ECO:0000256" key="3">
    <source>
        <dbReference type="ARBA" id="ARBA00022723"/>
    </source>
</evidence>
<dbReference type="Proteomes" id="UP000628775">
    <property type="component" value="Unassembled WGS sequence"/>
</dbReference>
<dbReference type="InterPro" id="IPR020476">
    <property type="entry name" value="Nudix_hydrolase"/>
</dbReference>
<comment type="similarity">
    <text evidence="2 6">Belongs to the Nudix hydrolase family.</text>
</comment>
<evidence type="ECO:0000259" key="7">
    <source>
        <dbReference type="PROSITE" id="PS51462"/>
    </source>
</evidence>
<dbReference type="Gene3D" id="3.90.79.10">
    <property type="entry name" value="Nucleoside Triphosphate Pyrophosphohydrolase"/>
    <property type="match status" value="1"/>
</dbReference>
<dbReference type="Pfam" id="PF00293">
    <property type="entry name" value="NUDIX"/>
    <property type="match status" value="1"/>
</dbReference>
<accession>A0A8J2VN46</accession>
<comment type="cofactor">
    <cofactor evidence="1">
        <name>Mg(2+)</name>
        <dbReference type="ChEBI" id="CHEBI:18420"/>
    </cofactor>
</comment>
<dbReference type="AlphaFoldDB" id="A0A8J2VN46"/>
<keyword evidence="4 6" id="KW-0378">Hydrolase</keyword>
<dbReference type="SUPFAM" id="SSF55811">
    <property type="entry name" value="Nudix"/>
    <property type="match status" value="1"/>
</dbReference>
<dbReference type="EMBL" id="BMIR01000007">
    <property type="protein sequence ID" value="GGE39719.1"/>
    <property type="molecule type" value="Genomic_DNA"/>
</dbReference>
<dbReference type="PROSITE" id="PS00893">
    <property type="entry name" value="NUDIX_BOX"/>
    <property type="match status" value="1"/>
</dbReference>
<dbReference type="PANTHER" id="PTHR43758:SF2">
    <property type="entry name" value="OXIDIZED PURINE NUCLEOSIDE TRIPHOSPHATE HYDROLASE"/>
    <property type="match status" value="1"/>
</dbReference>
<keyword evidence="5" id="KW-0460">Magnesium</keyword>
<dbReference type="CDD" id="cd18886">
    <property type="entry name" value="NUDIX_MutT_Nudt1"/>
    <property type="match status" value="1"/>
</dbReference>
<dbReference type="InterPro" id="IPR015797">
    <property type="entry name" value="NUDIX_hydrolase-like_dom_sf"/>
</dbReference>
<protein>
    <submittedName>
        <fullName evidence="8">7,8-dihydro-8-oxoguanine triphosphatase</fullName>
    </submittedName>
</protein>
<sequence>MNLAYTICFLRRGEDVLMLNRLKSPEMGVWNGVGGKLESGETPKACALREIQEETGIRLIDVQEKGIVTWNNEGGMYVFIATLPLNFTYETPKATNEGILDWKSISWLIDTQNGGVAEHIKQALTLFFNDPKSYEHRCYFNDKGQLETFTRIPLQTHSHIE</sequence>
<reference evidence="8" key="2">
    <citation type="submission" date="2020-09" db="EMBL/GenBank/DDBJ databases">
        <authorList>
            <person name="Sun Q."/>
            <person name="Zhou Y."/>
        </authorList>
    </citation>
    <scope>NUCLEOTIDE SEQUENCE</scope>
    <source>
        <strain evidence="8">CGMCC 1.15371</strain>
    </source>
</reference>
<dbReference type="PROSITE" id="PS51462">
    <property type="entry name" value="NUDIX"/>
    <property type="match status" value="1"/>
</dbReference>